<evidence type="ECO:0000313" key="1">
    <source>
        <dbReference type="EMBL" id="KAK1138727.1"/>
    </source>
</evidence>
<proteinExistence type="predicted"/>
<gene>
    <name evidence="1" type="primary">INH1_1</name>
    <name evidence="1" type="ORF">N8T08_002036</name>
</gene>
<protein>
    <submittedName>
        <fullName evidence="1">ATPase inhibitor</fullName>
    </submittedName>
</protein>
<organism evidence="1 2">
    <name type="scientific">Aspergillus melleus</name>
    <dbReference type="NCBI Taxonomy" id="138277"/>
    <lineage>
        <taxon>Eukaryota</taxon>
        <taxon>Fungi</taxon>
        <taxon>Dikarya</taxon>
        <taxon>Ascomycota</taxon>
        <taxon>Pezizomycotina</taxon>
        <taxon>Eurotiomycetes</taxon>
        <taxon>Eurotiomycetidae</taxon>
        <taxon>Eurotiales</taxon>
        <taxon>Aspergillaceae</taxon>
        <taxon>Aspergillus</taxon>
        <taxon>Aspergillus subgen. Circumdati</taxon>
    </lineage>
</organism>
<dbReference type="Proteomes" id="UP001177260">
    <property type="component" value="Unassembled WGS sequence"/>
</dbReference>
<comment type="caution">
    <text evidence="1">The sequence shown here is derived from an EMBL/GenBank/DDBJ whole genome shotgun (WGS) entry which is preliminary data.</text>
</comment>
<reference evidence="1 2" key="1">
    <citation type="journal article" date="2023" name="ACS Omega">
        <title>Identification of the Neoaspergillic Acid Biosynthesis Gene Cluster by Establishing an In Vitro CRISPR-Ribonucleoprotein Genetic System in Aspergillus melleus.</title>
        <authorList>
            <person name="Yuan B."/>
            <person name="Grau M.F."/>
            <person name="Murata R.M."/>
            <person name="Torok T."/>
            <person name="Venkateswaran K."/>
            <person name="Stajich J.E."/>
            <person name="Wang C.C.C."/>
        </authorList>
    </citation>
    <scope>NUCLEOTIDE SEQUENCE [LARGE SCALE GENOMIC DNA]</scope>
    <source>
        <strain evidence="1 2">IMV 1140</strain>
    </source>
</reference>
<evidence type="ECO:0000313" key="2">
    <source>
        <dbReference type="Proteomes" id="UP001177260"/>
    </source>
</evidence>
<name>A0ACC3AML6_9EURO</name>
<dbReference type="EMBL" id="JAOPJF010000132">
    <property type="protein sequence ID" value="KAK1138727.1"/>
    <property type="molecule type" value="Genomic_DNA"/>
</dbReference>
<keyword evidence="2" id="KW-1185">Reference proteome</keyword>
<sequence>MSHLIEASRPLMRARNNSVTRSFSIAIPARKAGEVLWSPKPRGFLAEVDSIPRREPSPGNRYSYTRMQEAEKLGFLKRKMAEQRLQLDEMDRHLQYLARGQATKN</sequence>
<accession>A0ACC3AML6</accession>